<protein>
    <submittedName>
        <fullName evidence="7">C6 transcription factor</fullName>
    </submittedName>
</protein>
<organism evidence="7 8">
    <name type="scientific">Aspergillus terreus</name>
    <dbReference type="NCBI Taxonomy" id="33178"/>
    <lineage>
        <taxon>Eukaryota</taxon>
        <taxon>Fungi</taxon>
        <taxon>Dikarya</taxon>
        <taxon>Ascomycota</taxon>
        <taxon>Pezizomycotina</taxon>
        <taxon>Eurotiomycetes</taxon>
        <taxon>Eurotiomycetidae</taxon>
        <taxon>Eurotiales</taxon>
        <taxon>Aspergillaceae</taxon>
        <taxon>Aspergillus</taxon>
        <taxon>Aspergillus subgen. Circumdati</taxon>
    </lineage>
</organism>
<keyword evidence="5" id="KW-0804">Transcription</keyword>
<dbReference type="PROSITE" id="PS50048">
    <property type="entry name" value="ZN2_CY6_FUNGAL_2"/>
    <property type="match status" value="1"/>
</dbReference>
<dbReference type="InterPro" id="IPR050987">
    <property type="entry name" value="AtrR-like"/>
</dbReference>
<proteinExistence type="predicted"/>
<dbReference type="CDD" id="cd12148">
    <property type="entry name" value="fungal_TF_MHR"/>
    <property type="match status" value="1"/>
</dbReference>
<dbReference type="Pfam" id="PF00172">
    <property type="entry name" value="Zn_clus"/>
    <property type="match status" value="1"/>
</dbReference>
<keyword evidence="3" id="KW-0805">Transcription regulation</keyword>
<evidence type="ECO:0000256" key="2">
    <source>
        <dbReference type="ARBA" id="ARBA00022723"/>
    </source>
</evidence>
<dbReference type="VEuPathDB" id="FungiDB:ATEG_00139"/>
<dbReference type="InterPro" id="IPR001138">
    <property type="entry name" value="Zn2Cys6_DnaBD"/>
</dbReference>
<dbReference type="GO" id="GO:0009893">
    <property type="term" value="P:positive regulation of metabolic process"/>
    <property type="evidence" value="ECO:0007669"/>
    <property type="project" value="UniProtKB-ARBA"/>
</dbReference>
<dbReference type="GO" id="GO:0000981">
    <property type="term" value="F:DNA-binding transcription factor activity, RNA polymerase II-specific"/>
    <property type="evidence" value="ECO:0007669"/>
    <property type="project" value="InterPro"/>
</dbReference>
<dbReference type="CDD" id="cd00067">
    <property type="entry name" value="GAL4"/>
    <property type="match status" value="1"/>
</dbReference>
<dbReference type="OrthoDB" id="39175at2759"/>
<dbReference type="GO" id="GO:0008270">
    <property type="term" value="F:zinc ion binding"/>
    <property type="evidence" value="ECO:0007669"/>
    <property type="project" value="InterPro"/>
</dbReference>
<dbReference type="GO" id="GO:0003677">
    <property type="term" value="F:DNA binding"/>
    <property type="evidence" value="ECO:0007669"/>
    <property type="project" value="UniProtKB-KW"/>
</dbReference>
<dbReference type="PROSITE" id="PS00463">
    <property type="entry name" value="ZN2_CY6_FUNGAL_1"/>
    <property type="match status" value="1"/>
</dbReference>
<comment type="caution">
    <text evidence="7">The sequence shown here is derived from an EMBL/GenBank/DDBJ whole genome shotgun (WGS) entry which is preliminary data.</text>
</comment>
<dbReference type="GO" id="GO:0005634">
    <property type="term" value="C:nucleus"/>
    <property type="evidence" value="ECO:0007669"/>
    <property type="project" value="UniProtKB-SubCell"/>
</dbReference>
<keyword evidence="2" id="KW-0479">Metal-binding</keyword>
<dbReference type="SMART" id="SM00066">
    <property type="entry name" value="GAL4"/>
    <property type="match status" value="1"/>
</dbReference>
<sequence>MFAELNAKDQFNELLKHLSTTSCTTMQADRVETSSSVRKKKWMSRRRGACDMCKSKKVRCDGGTPCSYCNLHDLRCEYQLSKKQQTSNKPPVASTAEDVSIVPAYAENNGSGLTTQVPSPSDIQILPELTANRGSGNAGSILHDMMLATNDRHSMPVMFDGYAHDSFSASPIEWVGSDSLAAPFSVDMGNLNGLGTLPWSPPKTAYSEPNLDIQYPIERTTDLSANLPSISQFELNVPLSPAGPTRDMYDEKMWEEVSPKIAVGNLPDHRPRVDFSLTAIFSPQRQRLGNLSPTQQDEVEAIFRRLSDAQSQMSFGLGSEHHDSHSRWYWSDTALMEKCKSACFEEPLGISTFLTRSHFDDYVQQARESPSIQGLAVRPLIDSVMAFGFHTLAARSQPSAGSDVTRKAIARLRMALSSRDAVQRSPDTLLKLQTILAMMTISEQIDHRIHTELLSYAVSCARSRRFLNRDSVYMTMTKEKEYLARRSMWYLYSMEVVHSIRDGMPPILTPDWTDYALPEVGKDTDTDWLLIQCQHANALSSAVNALYSPRALCQTVAERERNMMQAHKLLESWRTSLPVHLQNIHRHETGYVALDDQKTRHLTLTMVGKYHEAIFIIFFPWTGSQSKGLISEHYRKRSMELCVKSAQAVLAIAARITSCDILGGKLSNLIAVSICVTFLDIVSSGSKESLPYLTDALKLTQLAQKSGNPDGLRLERSDGMTEFR</sequence>
<dbReference type="EMBL" id="BLJY01000003">
    <property type="protein sequence ID" value="GFF14091.1"/>
    <property type="molecule type" value="Genomic_DNA"/>
</dbReference>
<keyword evidence="4" id="KW-0238">DNA-binding</keyword>
<evidence type="ECO:0000256" key="5">
    <source>
        <dbReference type="ARBA" id="ARBA00023163"/>
    </source>
</evidence>
<evidence type="ECO:0000256" key="1">
    <source>
        <dbReference type="ARBA" id="ARBA00004123"/>
    </source>
</evidence>
<dbReference type="PANTHER" id="PTHR46910:SF3">
    <property type="entry name" value="HALOTOLERANCE PROTEIN 9-RELATED"/>
    <property type="match status" value="1"/>
</dbReference>
<evidence type="ECO:0000313" key="8">
    <source>
        <dbReference type="Proteomes" id="UP000452235"/>
    </source>
</evidence>
<keyword evidence="6" id="KW-0539">Nucleus</keyword>
<name>A0A5M3YVI1_ASPTE</name>
<dbReference type="Gene3D" id="4.10.240.10">
    <property type="entry name" value="Zn(2)-C6 fungal-type DNA-binding domain"/>
    <property type="match status" value="1"/>
</dbReference>
<evidence type="ECO:0000256" key="6">
    <source>
        <dbReference type="ARBA" id="ARBA00023242"/>
    </source>
</evidence>
<dbReference type="Proteomes" id="UP000452235">
    <property type="component" value="Unassembled WGS sequence"/>
</dbReference>
<dbReference type="AlphaFoldDB" id="A0A5M3YVI1"/>
<evidence type="ECO:0000313" key="7">
    <source>
        <dbReference type="EMBL" id="GFF14091.1"/>
    </source>
</evidence>
<keyword evidence="8" id="KW-1185">Reference proteome</keyword>
<evidence type="ECO:0000256" key="3">
    <source>
        <dbReference type="ARBA" id="ARBA00023015"/>
    </source>
</evidence>
<evidence type="ECO:0000256" key="4">
    <source>
        <dbReference type="ARBA" id="ARBA00023125"/>
    </source>
</evidence>
<accession>A0A5M3YVI1</accession>
<reference evidence="7 8" key="1">
    <citation type="submission" date="2020-01" db="EMBL/GenBank/DDBJ databases">
        <title>Aspergillus terreus IFO 6365 whole genome shotgun sequence.</title>
        <authorList>
            <person name="Kanamasa S."/>
            <person name="Takahashi H."/>
        </authorList>
    </citation>
    <scope>NUCLEOTIDE SEQUENCE [LARGE SCALE GENOMIC DNA]</scope>
    <source>
        <strain evidence="7 8">IFO 6365</strain>
    </source>
</reference>
<gene>
    <name evidence="7" type="ORF">ATEIFO6365_0003014400</name>
</gene>
<comment type="subcellular location">
    <subcellularLocation>
        <location evidence="1">Nucleus</location>
    </subcellularLocation>
</comment>
<dbReference type="SUPFAM" id="SSF57701">
    <property type="entry name" value="Zn2/Cys6 DNA-binding domain"/>
    <property type="match status" value="1"/>
</dbReference>
<dbReference type="InterPro" id="IPR036864">
    <property type="entry name" value="Zn2-C6_fun-type_DNA-bd_sf"/>
</dbReference>
<dbReference type="PANTHER" id="PTHR46910">
    <property type="entry name" value="TRANSCRIPTION FACTOR PDR1"/>
    <property type="match status" value="1"/>
</dbReference>